<keyword evidence="2" id="KW-1185">Reference proteome</keyword>
<sequence>MAARLPNFNDLFAGASQEVDCSAPEDAALPILPIPNETDDLATATHKFEALAALVKSGKNLAVHTAYACTPYQTRDPAELAKLSMTPAQLKQFEAWRKGIKMPAFDWANFKEPVQDTNASRKRYEQRARAMNAIWKTTLATPENAMYVSMHMVYAAPLLVAVAKVESAQRALVGGSTGLTEMELAELQTLRKIIAINNRNVNRNMKRRCPLLVARLNLAKEILKRRANALKQY</sequence>
<gene>
    <name evidence="1" type="ORF">CFO_g3390</name>
</gene>
<name>A0A0F8CU91_CERFI</name>
<protein>
    <submittedName>
        <fullName evidence="1">Uncharacterized protein</fullName>
    </submittedName>
</protein>
<dbReference type="OrthoDB" id="4812032at2759"/>
<dbReference type="Proteomes" id="UP000034841">
    <property type="component" value="Unassembled WGS sequence"/>
</dbReference>
<dbReference type="AlphaFoldDB" id="A0A0F8CU91"/>
<evidence type="ECO:0000313" key="2">
    <source>
        <dbReference type="Proteomes" id="UP000034841"/>
    </source>
</evidence>
<evidence type="ECO:0000313" key="1">
    <source>
        <dbReference type="EMBL" id="KKF94277.1"/>
    </source>
</evidence>
<dbReference type="EMBL" id="LBBL01000171">
    <property type="protein sequence ID" value="KKF94277.1"/>
    <property type="molecule type" value="Genomic_DNA"/>
</dbReference>
<organism evidence="1 2">
    <name type="scientific">Ceratocystis fimbriata f. sp. platani</name>
    <dbReference type="NCBI Taxonomy" id="88771"/>
    <lineage>
        <taxon>Eukaryota</taxon>
        <taxon>Fungi</taxon>
        <taxon>Dikarya</taxon>
        <taxon>Ascomycota</taxon>
        <taxon>Pezizomycotina</taxon>
        <taxon>Sordariomycetes</taxon>
        <taxon>Hypocreomycetidae</taxon>
        <taxon>Microascales</taxon>
        <taxon>Ceratocystidaceae</taxon>
        <taxon>Ceratocystis</taxon>
    </lineage>
</organism>
<proteinExistence type="predicted"/>
<reference evidence="1 2" key="1">
    <citation type="submission" date="2015-04" db="EMBL/GenBank/DDBJ databases">
        <title>Genome sequence of Ceratocystis platani, a major pathogen of plane trees.</title>
        <authorList>
            <person name="Belbahri L."/>
        </authorList>
    </citation>
    <scope>NUCLEOTIDE SEQUENCE [LARGE SCALE GENOMIC DNA]</scope>
    <source>
        <strain evidence="1 2">CFO</strain>
    </source>
</reference>
<comment type="caution">
    <text evidence="1">The sequence shown here is derived from an EMBL/GenBank/DDBJ whole genome shotgun (WGS) entry which is preliminary data.</text>
</comment>
<accession>A0A0F8CU91</accession>